<comment type="caution">
    <text evidence="3">The sequence shown here is derived from an EMBL/GenBank/DDBJ whole genome shotgun (WGS) entry which is preliminary data.</text>
</comment>
<feature type="transmembrane region" description="Helical" evidence="2">
    <location>
        <begin position="455"/>
        <end position="475"/>
    </location>
</feature>
<feature type="transmembrane region" description="Helical" evidence="2">
    <location>
        <begin position="372"/>
        <end position="399"/>
    </location>
</feature>
<evidence type="ECO:0000313" key="3">
    <source>
        <dbReference type="EMBL" id="GED00185.1"/>
    </source>
</evidence>
<dbReference type="RefSeq" id="WP_141270420.1">
    <property type="nucleotide sequence ID" value="NZ_BJNW01000026.1"/>
</dbReference>
<feature type="transmembrane region" description="Helical" evidence="2">
    <location>
        <begin position="495"/>
        <end position="516"/>
    </location>
</feature>
<feature type="transmembrane region" description="Helical" evidence="2">
    <location>
        <begin position="419"/>
        <end position="443"/>
    </location>
</feature>
<dbReference type="AlphaFoldDB" id="A0A4Y4D8X5"/>
<sequence>MPSSAHDPAGEPREPHGEETEGVPAAGQDGHGTTSQDAPTIQNAPTTHDGIAAQDAPTSRAGAVPAEDGAHTEHGTAAAPGAAGTTGAAGTAGAAAPNGQQPYTYAPPAALASMTPRHWWVPAVAGAAGYVGTVVGTVVAMLLTLLGALISGDSNGSLTEQLDDQIDDYTGTAPDLSGVSWFLSIPFQLAAMAALVPLRLSASFAGEGGNAGITVPQYFALVCGILAAWFVARALTKDVSVQTRAVQWVMAAVGGAVWGALALIVTAVTALRLDVPVFYSTVQLRISAVGVGLFVVLFLVGLLTVASALNVRSTQAAPGRLVIGAERSMPGVLQVLRPMVVQFCVFGAVAGLGLLIWAFVKGGAVAGFSAPFWLPIAVGWLFVLSLLSALTAGGAAATYTDLAGSSHAAYLWSEGAVPAWVVVLCILLALVSVVCAAVAWAHVRPVNQRIARNPVAWAVLPVAYFVLGLLAMWLLNVSGYASATSGSSQSAGFSLRPAGWTCLVFLLWGAVIELLARFVAPAFMGSLPAVVTRWLRGSERARGRPAVVASAAAMGGAVVAAAPAAASAAPAAASSAPSYPAAETARTEPVSAQRAYDGAAAPGEQTRVLPTYGDAQAAAEPQPREPMDPQKKKRIRLIAIIAGAVILLVVAAIIVFSVLSRTVFGPDNQAEELLQSVTDGKAKAVSEVADPNVSTGQRGLLTDEVYGAAENRVSSYEIKDTQIDGDHATVNATVTQDGVTTPVALPMVSDSRNGLFKSWRVDSTAGSELYQSFSVRIPGGVSELTVNGTKVPVDSLSDSHEEEFTVLPGDYDVSIASSGKYVTYGGDQVAQIRAGSQGSAPSMSFSASFTPVLKEDLTKQLNAKLDTCAKSTSFEPEGCPFSYSIFGDKKDYRNPSWSIERYPTYSVSSYGDHTTYSTDKSGEVRLDYQYNTEYDDDEPAKWKDKDTTSSIYGSGTVTVSGDKITVNSED</sequence>
<dbReference type="OrthoDB" id="5181884at2"/>
<name>A0A4Y4D8X5_KOCVA</name>
<evidence type="ECO:0000256" key="1">
    <source>
        <dbReference type="SAM" id="MobiDB-lite"/>
    </source>
</evidence>
<keyword evidence="2" id="KW-1133">Transmembrane helix</keyword>
<keyword evidence="4" id="KW-1185">Reference proteome</keyword>
<feature type="compositionally biased region" description="Basic and acidic residues" evidence="1">
    <location>
        <begin position="8"/>
        <end position="19"/>
    </location>
</feature>
<evidence type="ECO:0000256" key="2">
    <source>
        <dbReference type="SAM" id="Phobius"/>
    </source>
</evidence>
<feature type="transmembrane region" description="Helical" evidence="2">
    <location>
        <begin position="179"/>
        <end position="198"/>
    </location>
</feature>
<dbReference type="Proteomes" id="UP000315730">
    <property type="component" value="Unassembled WGS sequence"/>
</dbReference>
<dbReference type="STRING" id="1272.GCA_900014985_01091"/>
<feature type="transmembrane region" description="Helical" evidence="2">
    <location>
        <begin position="218"/>
        <end position="236"/>
    </location>
</feature>
<feature type="transmembrane region" description="Helical" evidence="2">
    <location>
        <begin position="248"/>
        <end position="273"/>
    </location>
</feature>
<gene>
    <name evidence="3" type="ORF">KVA01_23390</name>
</gene>
<protein>
    <submittedName>
        <fullName evidence="3">Uncharacterized protein</fullName>
    </submittedName>
</protein>
<proteinExistence type="predicted"/>
<dbReference type="EMBL" id="BJNW01000026">
    <property type="protein sequence ID" value="GED00185.1"/>
    <property type="molecule type" value="Genomic_DNA"/>
</dbReference>
<accession>A0A4Y4D8X5</accession>
<dbReference type="PANTHER" id="PTHR48125:SF10">
    <property type="entry name" value="OS12G0136300 PROTEIN"/>
    <property type="match status" value="1"/>
</dbReference>
<organism evidence="3 4">
    <name type="scientific">Kocuria varians</name>
    <name type="common">Micrococcus varians</name>
    <dbReference type="NCBI Taxonomy" id="1272"/>
    <lineage>
        <taxon>Bacteria</taxon>
        <taxon>Bacillati</taxon>
        <taxon>Actinomycetota</taxon>
        <taxon>Actinomycetes</taxon>
        <taxon>Micrococcales</taxon>
        <taxon>Micrococcaceae</taxon>
        <taxon>Kocuria</taxon>
    </lineage>
</organism>
<feature type="transmembrane region" description="Helical" evidence="2">
    <location>
        <begin position="123"/>
        <end position="150"/>
    </location>
</feature>
<reference evidence="3 4" key="1">
    <citation type="submission" date="2019-06" db="EMBL/GenBank/DDBJ databases">
        <title>Whole genome shotgun sequence of Kocuria varians NBRC 15358.</title>
        <authorList>
            <person name="Hosoyama A."/>
            <person name="Uohara A."/>
            <person name="Ohji S."/>
            <person name="Ichikawa N."/>
        </authorList>
    </citation>
    <scope>NUCLEOTIDE SEQUENCE [LARGE SCALE GENOMIC DNA]</scope>
    <source>
        <strain evidence="3 4">NBRC 15358</strain>
    </source>
</reference>
<evidence type="ECO:0000313" key="4">
    <source>
        <dbReference type="Proteomes" id="UP000315730"/>
    </source>
</evidence>
<feature type="compositionally biased region" description="Polar residues" evidence="1">
    <location>
        <begin position="31"/>
        <end position="46"/>
    </location>
</feature>
<keyword evidence="2" id="KW-0812">Transmembrane</keyword>
<feature type="compositionally biased region" description="Low complexity" evidence="1">
    <location>
        <begin position="75"/>
        <end position="95"/>
    </location>
</feature>
<feature type="region of interest" description="Disordered" evidence="1">
    <location>
        <begin position="1"/>
        <end position="95"/>
    </location>
</feature>
<keyword evidence="2" id="KW-0472">Membrane</keyword>
<feature type="transmembrane region" description="Helical" evidence="2">
    <location>
        <begin position="637"/>
        <end position="659"/>
    </location>
</feature>
<feature type="transmembrane region" description="Helical" evidence="2">
    <location>
        <begin position="285"/>
        <end position="309"/>
    </location>
</feature>
<feature type="transmembrane region" description="Helical" evidence="2">
    <location>
        <begin position="339"/>
        <end position="360"/>
    </location>
</feature>
<dbReference type="PANTHER" id="PTHR48125">
    <property type="entry name" value="LP07818P1"/>
    <property type="match status" value="1"/>
</dbReference>